<evidence type="ECO:0000256" key="8">
    <source>
        <dbReference type="ARBA" id="ARBA00023069"/>
    </source>
</evidence>
<dbReference type="InterPro" id="IPR026504">
    <property type="entry name" value="MNS1"/>
</dbReference>
<feature type="domain" description="Trichohyalin-plectin-homology" evidence="16">
    <location>
        <begin position="120"/>
        <end position="471"/>
    </location>
</feature>
<comment type="similarity">
    <text evidence="3">Belongs to the MNS1 family.</text>
</comment>
<evidence type="ECO:0000256" key="13">
    <source>
        <dbReference type="ARBA" id="ARBA00046114"/>
    </source>
</evidence>
<keyword evidence="7 14" id="KW-0175">Coiled coil</keyword>
<feature type="compositionally biased region" description="Basic and acidic residues" evidence="15">
    <location>
        <begin position="26"/>
        <end position="37"/>
    </location>
</feature>
<feature type="coiled-coil region" evidence="14">
    <location>
        <begin position="279"/>
        <end position="337"/>
    </location>
</feature>
<evidence type="ECO:0000256" key="11">
    <source>
        <dbReference type="ARBA" id="ARBA00023254"/>
    </source>
</evidence>
<keyword evidence="22" id="KW-1185">Reference proteome</keyword>
<evidence type="ECO:0000256" key="12">
    <source>
        <dbReference type="ARBA" id="ARBA00023273"/>
    </source>
</evidence>
<dbReference type="EMBL" id="CAJNOV010008698">
    <property type="protein sequence ID" value="CAF1334805.1"/>
    <property type="molecule type" value="Genomic_DNA"/>
</dbReference>
<feature type="coiled-coil region" evidence="14">
    <location>
        <begin position="168"/>
        <end position="247"/>
    </location>
</feature>
<evidence type="ECO:0000256" key="1">
    <source>
        <dbReference type="ARBA" id="ARBA00004123"/>
    </source>
</evidence>
<keyword evidence="10" id="KW-0539">Nucleus</keyword>
<keyword evidence="8" id="KW-0969">Cilium</keyword>
<gene>
    <name evidence="17" type="ORF">CJN711_LOCUS18618</name>
    <name evidence="18" type="ORF">KQP761_LOCUS18548</name>
    <name evidence="20" type="ORF">OVN521_LOCUS10624</name>
    <name evidence="19" type="ORF">WKI299_LOCUS5561</name>
</gene>
<evidence type="ECO:0000313" key="19">
    <source>
        <dbReference type="EMBL" id="CAF2017206.1"/>
    </source>
</evidence>
<dbReference type="PANTHER" id="PTHR19265:SF0">
    <property type="entry name" value="MEIOSIS-SPECIFIC NUCLEAR STRUCTURAL PROTEIN 1"/>
    <property type="match status" value="1"/>
</dbReference>
<evidence type="ECO:0000313" key="22">
    <source>
        <dbReference type="Proteomes" id="UP000663866"/>
    </source>
</evidence>
<evidence type="ECO:0000259" key="16">
    <source>
        <dbReference type="Pfam" id="PF13868"/>
    </source>
</evidence>
<evidence type="ECO:0000256" key="4">
    <source>
        <dbReference type="ARBA" id="ARBA00014813"/>
    </source>
</evidence>
<evidence type="ECO:0000256" key="2">
    <source>
        <dbReference type="ARBA" id="ARBA00004611"/>
    </source>
</evidence>
<evidence type="ECO:0000313" key="20">
    <source>
        <dbReference type="EMBL" id="CAF3921793.1"/>
    </source>
</evidence>
<protein>
    <recommendedName>
        <fullName evidence="4">Meiosis-specific nuclear structural protein 1</fullName>
    </recommendedName>
</protein>
<keyword evidence="9" id="KW-0206">Cytoskeleton</keyword>
<evidence type="ECO:0000256" key="14">
    <source>
        <dbReference type="SAM" id="Coils"/>
    </source>
</evidence>
<dbReference type="GO" id="GO:0031514">
    <property type="term" value="C:motile cilium"/>
    <property type="evidence" value="ECO:0007669"/>
    <property type="project" value="TreeGrafter"/>
</dbReference>
<dbReference type="OrthoDB" id="197839at2759"/>
<dbReference type="GO" id="GO:0051321">
    <property type="term" value="P:meiotic cell cycle"/>
    <property type="evidence" value="ECO:0007669"/>
    <property type="project" value="UniProtKB-KW"/>
</dbReference>
<dbReference type="Proteomes" id="UP000663856">
    <property type="component" value="Unassembled WGS sequence"/>
</dbReference>
<feature type="region of interest" description="Disordered" evidence="15">
    <location>
        <begin position="52"/>
        <end position="76"/>
    </location>
</feature>
<dbReference type="GO" id="GO:0044782">
    <property type="term" value="P:cilium organization"/>
    <property type="evidence" value="ECO:0007669"/>
    <property type="project" value="TreeGrafter"/>
</dbReference>
<dbReference type="Proteomes" id="UP000663866">
    <property type="component" value="Unassembled WGS sequence"/>
</dbReference>
<sequence>MALTRQLHKQQGGSSGTTSWIANQNARREQEADRTLRERQLAQGRIEAEMQEFEAKASTKRNIREQARVERDRATEESIIRAQTEKKTAAETRSQEERLATELERIKHEKLRDEKMRQQIRETSYELRELESKLRAAYVQKERTAQMAEKEALKFDSFLEDAEIARRMRSETDKAEQERRQREVLRQQEMVRYKQELERQLEEREISKQKAYEEFLREKLVIDEIVRKIYEEDQREMERKLERQRATREFIVEFKRKREEWKAMERHRMEEENVRIKEYAKTQEQREELAKAEKRIREQALDKVQRALADQIKRDREEREEQELVRQELYLEEQEQAVRRRERDEMEARIRQRLELQRERDEQVQFKRLRDEEVKQEEDRFRQQLMVKFAEDDRIEQMNAQKRRMKQVEHKRAVDSLLEERRRQMTVDKQREVNERVEAERIEQVRKEIIEEERIKLLREHAHRLLGYLPKGVIRDEKDLDYLGNDFKNEFKRRQTNIKSPDGWDNK</sequence>
<evidence type="ECO:0000313" key="21">
    <source>
        <dbReference type="Proteomes" id="UP000663855"/>
    </source>
</evidence>
<feature type="region of interest" description="Disordered" evidence="15">
    <location>
        <begin position="1"/>
        <end position="37"/>
    </location>
</feature>
<dbReference type="EMBL" id="CAJOBG010001366">
    <property type="protein sequence ID" value="CAF3921793.1"/>
    <property type="molecule type" value="Genomic_DNA"/>
</dbReference>
<dbReference type="Proteomes" id="UP000663855">
    <property type="component" value="Unassembled WGS sequence"/>
</dbReference>
<feature type="compositionally biased region" description="Basic and acidic residues" evidence="15">
    <location>
        <begin position="53"/>
        <end position="76"/>
    </location>
</feature>
<dbReference type="Pfam" id="PF13868">
    <property type="entry name" value="TPH"/>
    <property type="match status" value="1"/>
</dbReference>
<dbReference type="EMBL" id="CAJNOW010009438">
    <property type="protein sequence ID" value="CAF1563297.1"/>
    <property type="molecule type" value="Genomic_DNA"/>
</dbReference>
<evidence type="ECO:0000256" key="9">
    <source>
        <dbReference type="ARBA" id="ARBA00023212"/>
    </source>
</evidence>
<evidence type="ECO:0000256" key="10">
    <source>
        <dbReference type="ARBA" id="ARBA00023242"/>
    </source>
</evidence>
<comment type="caution">
    <text evidence="17">The sequence shown here is derived from an EMBL/GenBank/DDBJ whole genome shotgun (WGS) entry which is preliminary data.</text>
</comment>
<dbReference type="EMBL" id="CAJNRF010001558">
    <property type="protein sequence ID" value="CAF2017206.1"/>
    <property type="molecule type" value="Genomic_DNA"/>
</dbReference>
<dbReference type="PANTHER" id="PTHR19265">
    <property type="entry name" value="MEIOSIS-SPECIFIC NUCLEAR STRUCTURAL PROTEIN 1"/>
    <property type="match status" value="1"/>
</dbReference>
<accession>A0A815G7H8</accession>
<feature type="coiled-coil region" evidence="14">
    <location>
        <begin position="89"/>
        <end position="133"/>
    </location>
</feature>
<keyword evidence="6" id="KW-0282">Flagellum</keyword>
<keyword evidence="5" id="KW-0963">Cytoplasm</keyword>
<name>A0A815G7H8_9BILA</name>
<keyword evidence="11" id="KW-0469">Meiosis</keyword>
<evidence type="ECO:0000256" key="7">
    <source>
        <dbReference type="ARBA" id="ARBA00023054"/>
    </source>
</evidence>
<comment type="subcellular location">
    <subcellularLocation>
        <location evidence="2">Cytoplasm</location>
        <location evidence="2">Cytoskeleton</location>
        <location evidence="2">Flagellum axoneme</location>
    </subcellularLocation>
    <subcellularLocation>
        <location evidence="1">Nucleus</location>
    </subcellularLocation>
</comment>
<organism evidence="17 21">
    <name type="scientific">Rotaria magnacalcarata</name>
    <dbReference type="NCBI Taxonomy" id="392030"/>
    <lineage>
        <taxon>Eukaryota</taxon>
        <taxon>Metazoa</taxon>
        <taxon>Spiralia</taxon>
        <taxon>Gnathifera</taxon>
        <taxon>Rotifera</taxon>
        <taxon>Eurotatoria</taxon>
        <taxon>Bdelloidea</taxon>
        <taxon>Philodinida</taxon>
        <taxon>Philodinidae</taxon>
        <taxon>Rotaria</taxon>
    </lineage>
</organism>
<dbReference type="Proteomes" id="UP000663834">
    <property type="component" value="Unassembled WGS sequence"/>
</dbReference>
<evidence type="ECO:0000313" key="18">
    <source>
        <dbReference type="EMBL" id="CAF1563297.1"/>
    </source>
</evidence>
<feature type="compositionally biased region" description="Polar residues" evidence="15">
    <location>
        <begin position="9"/>
        <end position="25"/>
    </location>
</feature>
<evidence type="ECO:0000256" key="15">
    <source>
        <dbReference type="SAM" id="MobiDB-lite"/>
    </source>
</evidence>
<proteinExistence type="inferred from homology"/>
<keyword evidence="12" id="KW-0966">Cell projection</keyword>
<comment type="function">
    <text evidence="13">Microtubule inner protein (MIP) part of the dynein-decorated doublet microtubules (DMTs) in cilia axoneme, which is required for motile cilia beating. May play a role in the control of meiotic division and germ cell differentiation through regulation of pairing and recombination during meiosis. Required for sperm flagella assembly. May play a role in the assembly and function of the outer dynein arm-docking complex (ODA-DC). ODA-DC mediates outer dynein arms (ODA) binding onto the axonemal doublet microtubules.</text>
</comment>
<evidence type="ECO:0000313" key="17">
    <source>
        <dbReference type="EMBL" id="CAF1334805.1"/>
    </source>
</evidence>
<evidence type="ECO:0000256" key="5">
    <source>
        <dbReference type="ARBA" id="ARBA00022490"/>
    </source>
</evidence>
<dbReference type="AlphaFoldDB" id="A0A815G7H8"/>
<reference evidence="17" key="1">
    <citation type="submission" date="2021-02" db="EMBL/GenBank/DDBJ databases">
        <authorList>
            <person name="Nowell W R."/>
        </authorList>
    </citation>
    <scope>NUCLEOTIDE SEQUENCE</scope>
</reference>
<evidence type="ECO:0000256" key="3">
    <source>
        <dbReference type="ARBA" id="ARBA00009158"/>
    </source>
</evidence>
<dbReference type="InterPro" id="IPR043597">
    <property type="entry name" value="TPH_dom"/>
</dbReference>
<evidence type="ECO:0000256" key="6">
    <source>
        <dbReference type="ARBA" id="ARBA00022846"/>
    </source>
</evidence>
<dbReference type="GO" id="GO:0005634">
    <property type="term" value="C:nucleus"/>
    <property type="evidence" value="ECO:0007669"/>
    <property type="project" value="UniProtKB-SubCell"/>
</dbReference>